<dbReference type="PROSITE" id="PS50968">
    <property type="entry name" value="BIOTINYL_LIPOYL"/>
    <property type="match status" value="1"/>
</dbReference>
<keyword evidence="2 6" id="KW-0808">Transferase</keyword>
<keyword evidence="4" id="KW-0809">Transit peptide</keyword>
<dbReference type="InterPro" id="IPR011053">
    <property type="entry name" value="Single_hybrid_motif"/>
</dbReference>
<comment type="cofactor">
    <cofactor evidence="6">
        <name>(R)-lipoate</name>
        <dbReference type="ChEBI" id="CHEBI:83088"/>
    </cofactor>
    <text evidence="6">Binds 1 lipoyl cofactor covalently.</text>
</comment>
<dbReference type="InterPro" id="IPR000089">
    <property type="entry name" value="Biotin_lipoyl"/>
</dbReference>
<dbReference type="SUPFAM" id="SSF47005">
    <property type="entry name" value="Peripheral subunit-binding domain of 2-oxo acid dehydrogenase complex"/>
    <property type="match status" value="1"/>
</dbReference>
<dbReference type="GO" id="GO:0004742">
    <property type="term" value="F:dihydrolipoyllysine-residue acetyltransferase activity"/>
    <property type="evidence" value="ECO:0007669"/>
    <property type="project" value="UniProtKB-UniRule"/>
</dbReference>
<dbReference type="GO" id="GO:0006086">
    <property type="term" value="P:pyruvate decarboxylation to acetyl-CoA"/>
    <property type="evidence" value="ECO:0007669"/>
    <property type="project" value="InterPro"/>
</dbReference>
<dbReference type="PROSITE" id="PS00189">
    <property type="entry name" value="LIPOYL"/>
    <property type="match status" value="1"/>
</dbReference>
<dbReference type="GO" id="GO:0045254">
    <property type="term" value="C:pyruvate dehydrogenase complex"/>
    <property type="evidence" value="ECO:0007669"/>
    <property type="project" value="UniProtKB-UniRule"/>
</dbReference>
<sequence length="417" mass="45248">MPSLSPTMTEGNIARWVKKEGDKISPGEVLCEVETDKATVEMECMEEGYLAKIVHGDGAKEIKVGEIIAITVEEEEDIGKFKDYKASSPAESAAPAESKPQSEPTEPKVEKEQPKAPEPKATKTEESSLSEDRTFSSPVARKLAEDNNVPLSSIKGTGPDGRIVKADVEDYLAKGAKKETAAAPGLGYVDLPNTQIRKVTANRLLHSKQTIPHYYLTVDSRVDNLIKLRSELNPLQDTSGGKKISINDLVIKAAALALRKVPECNSSWMNDFIRQYHNVNINVAVQTEHGLFVPVIRDADKKGLATIADEVKQLAQRARANSLKPEDYEGGTFTVSNLGGPFGIKQFCAIVNPPQSAILAIGSAEKRVIPGAEGQFEVGSFMSATLSCDHRVIDGAIGAEWMKAFKGYIENPTTMLL</sequence>
<keyword evidence="11" id="KW-1185">Reference proteome</keyword>
<dbReference type="Pfam" id="PF02817">
    <property type="entry name" value="E3_binding"/>
    <property type="match status" value="1"/>
</dbReference>
<dbReference type="PANTHER" id="PTHR23151:SF90">
    <property type="entry name" value="DIHYDROLIPOYLLYSINE-RESIDUE ACETYLTRANSFERASE COMPONENT OF PYRUVATE DEHYDROGENASE COMPLEX, MITOCHONDRIAL-RELATED"/>
    <property type="match status" value="1"/>
</dbReference>
<evidence type="ECO:0000256" key="5">
    <source>
        <dbReference type="ARBA" id="ARBA00023315"/>
    </source>
</evidence>
<dbReference type="GO" id="GO:0050734">
    <property type="term" value="F:hydroxycinnamoyltransferase activity"/>
    <property type="evidence" value="ECO:0007669"/>
    <property type="project" value="UniProtKB-ARBA"/>
</dbReference>
<dbReference type="InterPro" id="IPR045257">
    <property type="entry name" value="E2/Pdx1"/>
</dbReference>
<dbReference type="FunFam" id="2.40.50.100:FF:000010">
    <property type="entry name" value="Acetyltransferase component of pyruvate dehydrogenase complex"/>
    <property type="match status" value="1"/>
</dbReference>
<reference evidence="11" key="2">
    <citation type="submission" date="2013-12" db="EMBL/GenBank/DDBJ databases">
        <authorList>
            <person name="Yu Y."/>
            <person name="Lee S."/>
            <person name="de Baynast K."/>
            <person name="Wissotski M."/>
            <person name="Liu L."/>
            <person name="Talag J."/>
            <person name="Goicoechea J."/>
            <person name="Angelova A."/>
            <person name="Jetty R."/>
            <person name="Kudrna D."/>
            <person name="Golser W."/>
            <person name="Rivera L."/>
            <person name="Zhang J."/>
            <person name="Wing R."/>
        </authorList>
    </citation>
    <scope>NUCLEOTIDE SEQUENCE</scope>
</reference>
<comment type="catalytic activity">
    <reaction evidence="6">
        <text>N(6)-[(R)-dihydrolipoyl]-L-lysyl-[protein] + acetyl-CoA = N(6)-[(R)-S(8)-acetyldihydrolipoyl]-L-lysyl-[protein] + CoA</text>
        <dbReference type="Rhea" id="RHEA:17017"/>
        <dbReference type="Rhea" id="RHEA-COMP:10475"/>
        <dbReference type="Rhea" id="RHEA-COMP:10478"/>
        <dbReference type="ChEBI" id="CHEBI:57287"/>
        <dbReference type="ChEBI" id="CHEBI:57288"/>
        <dbReference type="ChEBI" id="CHEBI:83100"/>
        <dbReference type="ChEBI" id="CHEBI:83111"/>
        <dbReference type="EC" id="2.3.1.12"/>
    </reaction>
</comment>
<dbReference type="NCBIfam" id="TIGR01349">
    <property type="entry name" value="PDHac_trf_mito"/>
    <property type="match status" value="1"/>
</dbReference>
<feature type="compositionally biased region" description="Low complexity" evidence="7">
    <location>
        <begin position="86"/>
        <end position="104"/>
    </location>
</feature>
<dbReference type="Pfam" id="PF00198">
    <property type="entry name" value="2-oxoacid_dh"/>
    <property type="match status" value="1"/>
</dbReference>
<evidence type="ECO:0000256" key="2">
    <source>
        <dbReference type="ARBA" id="ARBA00022679"/>
    </source>
</evidence>
<evidence type="ECO:0000256" key="1">
    <source>
        <dbReference type="ARBA" id="ARBA00007317"/>
    </source>
</evidence>
<dbReference type="InterPro" id="IPR006257">
    <property type="entry name" value="LAT1"/>
</dbReference>
<proteinExistence type="inferred from homology"/>
<evidence type="ECO:0000256" key="3">
    <source>
        <dbReference type="ARBA" id="ARBA00022823"/>
    </source>
</evidence>
<feature type="region of interest" description="Disordered" evidence="7">
    <location>
        <begin position="85"/>
        <end position="144"/>
    </location>
</feature>
<dbReference type="Gene3D" id="3.30.559.10">
    <property type="entry name" value="Chloramphenicol acetyltransferase-like domain"/>
    <property type="match status" value="1"/>
</dbReference>
<feature type="domain" description="Peripheral subunit-binding (PSBD)" evidence="9">
    <location>
        <begin position="135"/>
        <end position="172"/>
    </location>
</feature>
<dbReference type="InterPro" id="IPR003016">
    <property type="entry name" value="2-oxoA_DH_lipoyl-BS"/>
</dbReference>
<dbReference type="SUPFAM" id="SSF51230">
    <property type="entry name" value="Single hybrid motif"/>
    <property type="match status" value="1"/>
</dbReference>
<dbReference type="Pfam" id="PF00364">
    <property type="entry name" value="Biotin_lipoyl"/>
    <property type="match status" value="1"/>
</dbReference>
<dbReference type="InterPro" id="IPR004167">
    <property type="entry name" value="PSBD"/>
</dbReference>
<dbReference type="HOGENOM" id="CLU_016733_10_2_1"/>
<evidence type="ECO:0000256" key="4">
    <source>
        <dbReference type="ARBA" id="ARBA00022946"/>
    </source>
</evidence>
<evidence type="ECO:0000256" key="6">
    <source>
        <dbReference type="RuleBase" id="RU361137"/>
    </source>
</evidence>
<dbReference type="InterPro" id="IPR036625">
    <property type="entry name" value="E3-bd_dom_sf"/>
</dbReference>
<dbReference type="EnsemblPlants" id="LPERR06G00310.1">
    <property type="protein sequence ID" value="LPERR06G00310.1"/>
    <property type="gene ID" value="LPERR06G00310"/>
</dbReference>
<dbReference type="AlphaFoldDB" id="A0A0D9WKU5"/>
<dbReference type="FunFam" id="3.30.559.10:FF:000003">
    <property type="entry name" value="Acetyltransferase component of pyruvate dehydrogenase complex"/>
    <property type="match status" value="1"/>
</dbReference>
<evidence type="ECO:0000259" key="8">
    <source>
        <dbReference type="PROSITE" id="PS50968"/>
    </source>
</evidence>
<dbReference type="Gramene" id="LPERR06G00310.1">
    <property type="protein sequence ID" value="LPERR06G00310.1"/>
    <property type="gene ID" value="LPERR06G00310"/>
</dbReference>
<dbReference type="Proteomes" id="UP000032180">
    <property type="component" value="Chromosome 6"/>
</dbReference>
<dbReference type="Gene3D" id="4.10.320.10">
    <property type="entry name" value="E3-binding domain"/>
    <property type="match status" value="1"/>
</dbReference>
<keyword evidence="5 6" id="KW-0012">Acyltransferase</keyword>
<dbReference type="PROSITE" id="PS51826">
    <property type="entry name" value="PSBD"/>
    <property type="match status" value="1"/>
</dbReference>
<comment type="similarity">
    <text evidence="1 6">Belongs to the 2-oxoacid dehydrogenase family.</text>
</comment>
<dbReference type="STRING" id="77586.A0A0D9WKU5"/>
<evidence type="ECO:0000313" key="11">
    <source>
        <dbReference type="Proteomes" id="UP000032180"/>
    </source>
</evidence>
<dbReference type="eggNOG" id="KOG0557">
    <property type="taxonomic scope" value="Eukaryota"/>
</dbReference>
<evidence type="ECO:0000313" key="10">
    <source>
        <dbReference type="EnsemblPlants" id="LPERR06G00310.1"/>
    </source>
</evidence>
<evidence type="ECO:0000259" key="9">
    <source>
        <dbReference type="PROSITE" id="PS51826"/>
    </source>
</evidence>
<name>A0A0D9WKU5_9ORYZ</name>
<dbReference type="PANTHER" id="PTHR23151">
    <property type="entry name" value="DIHYDROLIPOAMIDE ACETYL/SUCCINYL-TRANSFERASE-RELATED"/>
    <property type="match status" value="1"/>
</dbReference>
<dbReference type="EC" id="2.3.1.12" evidence="6"/>
<dbReference type="GO" id="GO:0005739">
    <property type="term" value="C:mitochondrion"/>
    <property type="evidence" value="ECO:0007669"/>
    <property type="project" value="UniProtKB-SubCell"/>
</dbReference>
<dbReference type="FunFam" id="4.10.320.10:FF:000006">
    <property type="entry name" value="Acetyltransferase component of pyruvate dehydrogenase complex"/>
    <property type="match status" value="1"/>
</dbReference>
<dbReference type="CDD" id="cd06849">
    <property type="entry name" value="lipoyl_domain"/>
    <property type="match status" value="1"/>
</dbReference>
<dbReference type="InterPro" id="IPR023213">
    <property type="entry name" value="CAT-like_dom_sf"/>
</dbReference>
<dbReference type="SUPFAM" id="SSF52777">
    <property type="entry name" value="CoA-dependent acyltransferases"/>
    <property type="match status" value="1"/>
</dbReference>
<organism evidence="10 11">
    <name type="scientific">Leersia perrieri</name>
    <dbReference type="NCBI Taxonomy" id="77586"/>
    <lineage>
        <taxon>Eukaryota</taxon>
        <taxon>Viridiplantae</taxon>
        <taxon>Streptophyta</taxon>
        <taxon>Embryophyta</taxon>
        <taxon>Tracheophyta</taxon>
        <taxon>Spermatophyta</taxon>
        <taxon>Magnoliopsida</taxon>
        <taxon>Liliopsida</taxon>
        <taxon>Poales</taxon>
        <taxon>Poaceae</taxon>
        <taxon>BOP clade</taxon>
        <taxon>Oryzoideae</taxon>
        <taxon>Oryzeae</taxon>
        <taxon>Oryzinae</taxon>
        <taxon>Leersia</taxon>
    </lineage>
</organism>
<comment type="function">
    <text evidence="6">The pyruvate dehydrogenase complex catalyzes the overall conversion of pyruvate to acetyl-CoA and CO(2).</text>
</comment>
<protein>
    <recommendedName>
        <fullName evidence="6">Acetyltransferase component of pyruvate dehydrogenase complex</fullName>
        <ecNumber evidence="6">2.3.1.12</ecNumber>
    </recommendedName>
</protein>
<comment type="subcellular location">
    <subcellularLocation>
        <location evidence="6">Mitochondrion</location>
    </subcellularLocation>
</comment>
<keyword evidence="3 6" id="KW-0450">Lipoyl</keyword>
<accession>A0A0D9WKU5</accession>
<reference evidence="10" key="3">
    <citation type="submission" date="2015-04" db="UniProtKB">
        <authorList>
            <consortium name="EnsemblPlants"/>
        </authorList>
    </citation>
    <scope>IDENTIFICATION</scope>
</reference>
<evidence type="ECO:0000256" key="7">
    <source>
        <dbReference type="SAM" id="MobiDB-lite"/>
    </source>
</evidence>
<reference evidence="10 11" key="1">
    <citation type="submission" date="2012-08" db="EMBL/GenBank/DDBJ databases">
        <title>Oryza genome evolution.</title>
        <authorList>
            <person name="Wing R.A."/>
        </authorList>
    </citation>
    <scope>NUCLEOTIDE SEQUENCE</scope>
</reference>
<feature type="domain" description="Lipoyl-binding" evidence="8">
    <location>
        <begin position="1"/>
        <end position="72"/>
    </location>
</feature>
<feature type="compositionally biased region" description="Basic and acidic residues" evidence="7">
    <location>
        <begin position="105"/>
        <end position="134"/>
    </location>
</feature>
<dbReference type="Gene3D" id="2.40.50.100">
    <property type="match status" value="1"/>
</dbReference>
<dbReference type="InterPro" id="IPR001078">
    <property type="entry name" value="2-oxoacid_DH_actylTfrase"/>
</dbReference>